<dbReference type="SUPFAM" id="SSF50129">
    <property type="entry name" value="GroES-like"/>
    <property type="match status" value="1"/>
</dbReference>
<dbReference type="PANTHER" id="PTHR43401">
    <property type="entry name" value="L-THREONINE 3-DEHYDROGENASE"/>
    <property type="match status" value="1"/>
</dbReference>
<dbReference type="Pfam" id="PF00107">
    <property type="entry name" value="ADH_zinc_N"/>
    <property type="match status" value="1"/>
</dbReference>
<evidence type="ECO:0000256" key="1">
    <source>
        <dbReference type="ARBA" id="ARBA00022723"/>
    </source>
</evidence>
<dbReference type="InterPro" id="IPR036291">
    <property type="entry name" value="NAD(P)-bd_dom_sf"/>
</dbReference>
<dbReference type="PANTHER" id="PTHR43401:SF2">
    <property type="entry name" value="L-THREONINE 3-DEHYDROGENASE"/>
    <property type="match status" value="1"/>
</dbReference>
<accession>A0A0W8FKI4</accession>
<dbReference type="Pfam" id="PF08240">
    <property type="entry name" value="ADH_N"/>
    <property type="match status" value="1"/>
</dbReference>
<protein>
    <submittedName>
        <fullName evidence="5">Sorbitol dehydrogenase</fullName>
        <ecNumber evidence="5">1.1.1.14</ecNumber>
    </submittedName>
</protein>
<dbReference type="InterPro" id="IPR050129">
    <property type="entry name" value="Zn_alcohol_dh"/>
</dbReference>
<dbReference type="InterPro" id="IPR020843">
    <property type="entry name" value="ER"/>
</dbReference>
<keyword evidence="1" id="KW-0479">Metal-binding</keyword>
<comment type="caution">
    <text evidence="5">The sequence shown here is derived from an EMBL/GenBank/DDBJ whole genome shotgun (WGS) entry which is preliminary data.</text>
</comment>
<dbReference type="Gene3D" id="3.40.50.720">
    <property type="entry name" value="NAD(P)-binding Rossmann-like Domain"/>
    <property type="match status" value="1"/>
</dbReference>
<evidence type="ECO:0000256" key="2">
    <source>
        <dbReference type="ARBA" id="ARBA00022833"/>
    </source>
</evidence>
<dbReference type="SUPFAM" id="SSF51735">
    <property type="entry name" value="NAD(P)-binding Rossmann-fold domains"/>
    <property type="match status" value="1"/>
</dbReference>
<reference evidence="5" key="1">
    <citation type="journal article" date="2015" name="Proc. Natl. Acad. Sci. U.S.A.">
        <title>Networks of energetic and metabolic interactions define dynamics in microbial communities.</title>
        <authorList>
            <person name="Embree M."/>
            <person name="Liu J.K."/>
            <person name="Al-Bassam M.M."/>
            <person name="Zengler K."/>
        </authorList>
    </citation>
    <scope>NUCLEOTIDE SEQUENCE</scope>
</reference>
<dbReference type="Gene3D" id="3.90.180.10">
    <property type="entry name" value="Medium-chain alcohol dehydrogenases, catalytic domain"/>
    <property type="match status" value="1"/>
</dbReference>
<keyword evidence="3 5" id="KW-0560">Oxidoreductase</keyword>
<dbReference type="GO" id="GO:0008270">
    <property type="term" value="F:zinc ion binding"/>
    <property type="evidence" value="ECO:0007669"/>
    <property type="project" value="InterPro"/>
</dbReference>
<dbReference type="InterPro" id="IPR013154">
    <property type="entry name" value="ADH-like_N"/>
</dbReference>
<name>A0A0W8FKI4_9ZZZZ</name>
<evidence type="ECO:0000313" key="5">
    <source>
        <dbReference type="EMBL" id="KUG21369.1"/>
    </source>
</evidence>
<dbReference type="InterPro" id="IPR002328">
    <property type="entry name" value="ADH_Zn_CS"/>
</dbReference>
<dbReference type="EC" id="1.1.1.14" evidence="5"/>
<keyword evidence="2" id="KW-0862">Zinc</keyword>
<dbReference type="EMBL" id="LNQE01001069">
    <property type="protein sequence ID" value="KUG21369.1"/>
    <property type="molecule type" value="Genomic_DNA"/>
</dbReference>
<gene>
    <name evidence="5" type="ORF">ASZ90_008895</name>
</gene>
<organism evidence="5">
    <name type="scientific">hydrocarbon metagenome</name>
    <dbReference type="NCBI Taxonomy" id="938273"/>
    <lineage>
        <taxon>unclassified sequences</taxon>
        <taxon>metagenomes</taxon>
        <taxon>ecological metagenomes</taxon>
    </lineage>
</organism>
<dbReference type="AlphaFoldDB" id="A0A0W8FKI4"/>
<dbReference type="GO" id="GO:0003939">
    <property type="term" value="F:L-iditol 2-dehydrogenase (NAD+) activity"/>
    <property type="evidence" value="ECO:0007669"/>
    <property type="project" value="UniProtKB-EC"/>
</dbReference>
<proteinExistence type="predicted"/>
<evidence type="ECO:0000256" key="3">
    <source>
        <dbReference type="ARBA" id="ARBA00023002"/>
    </source>
</evidence>
<dbReference type="SMART" id="SM00829">
    <property type="entry name" value="PKS_ER"/>
    <property type="match status" value="1"/>
</dbReference>
<dbReference type="InterPro" id="IPR013149">
    <property type="entry name" value="ADH-like_C"/>
</dbReference>
<sequence length="346" mass="37331">MYYSNSDIRTEEVEDLSVGPGEIKVKVMACGVCGSDVMEWYRMKRAGRPGGIGAFGHECAGIIAEVGSDVDPKWRVGDRVVATHHVACNTCNACIRGHTTACDTLQKTKFKNAFGAFAEYVVLPEINVDRGILRLPESVSFDEATFVEPLGCVVRGQHWAPTSDGRSVLIIGAGITGLLHVKVARLNGAGFIAVSDINPDRLQIAKNFGADAAISATDDLPEKFKELNGGSGADTVIMTAPVPVCVQQSLAAVGKGGTILFFAPTNPDVQSEINLWNLWQNEITITHSYAADFHNLATALTWIQHHRITVADMITHLLPLHKTVEGFLLTAHPRDGSLKAIIHPQE</sequence>
<evidence type="ECO:0000259" key="4">
    <source>
        <dbReference type="SMART" id="SM00829"/>
    </source>
</evidence>
<feature type="domain" description="Enoyl reductase (ER)" evidence="4">
    <location>
        <begin position="4"/>
        <end position="311"/>
    </location>
</feature>
<dbReference type="InterPro" id="IPR011032">
    <property type="entry name" value="GroES-like_sf"/>
</dbReference>
<dbReference type="PROSITE" id="PS00059">
    <property type="entry name" value="ADH_ZINC"/>
    <property type="match status" value="1"/>
</dbReference>